<reference evidence="1 2" key="1">
    <citation type="submission" date="2020-02" db="EMBL/GenBank/DDBJ databases">
        <title>Whole genome sequence of Halogeometricum borinquense strain wsp4.</title>
        <authorList>
            <person name="Verma D.K."/>
            <person name="Gopal K."/>
            <person name="Prasad E.S."/>
        </authorList>
    </citation>
    <scope>NUCLEOTIDE SEQUENCE [LARGE SCALE GENOMIC DNA]</scope>
    <source>
        <strain evidence="2">wsp4</strain>
    </source>
</reference>
<proteinExistence type="predicted"/>
<dbReference type="AlphaFoldDB" id="A0A6C0UKQ8"/>
<gene>
    <name evidence="1" type="ORF">G3I44_04230</name>
</gene>
<sequence>MSSTFSLVVPDEKETLATGKQFYRYHVENSKYDDSLDEISEYKHFKENLQQDDVFMVYKNPTTQVVDTGEPSIAEILFKYRDEDGVVRDIEGLDTFVTSLEVARKNLEDQLDDDRMEIVDRTIEMCINLIEFAKKNGYGISF</sequence>
<dbReference type="RefSeq" id="WP_163485605.1">
    <property type="nucleotide sequence ID" value="NZ_CP048739.1"/>
</dbReference>
<protein>
    <submittedName>
        <fullName evidence="1">Uncharacterized protein</fullName>
    </submittedName>
</protein>
<name>A0A6C0UKQ8_9EURY</name>
<dbReference type="EMBL" id="CP048739">
    <property type="protein sequence ID" value="QIB73558.1"/>
    <property type="molecule type" value="Genomic_DNA"/>
</dbReference>
<dbReference type="Proteomes" id="UP000465846">
    <property type="component" value="Chromosome"/>
</dbReference>
<dbReference type="GeneID" id="44078581"/>
<evidence type="ECO:0000313" key="2">
    <source>
        <dbReference type="Proteomes" id="UP000465846"/>
    </source>
</evidence>
<accession>A0A6C0UKQ8</accession>
<organism evidence="1 2">
    <name type="scientific">Halogeometricum borinquense</name>
    <dbReference type="NCBI Taxonomy" id="60847"/>
    <lineage>
        <taxon>Archaea</taxon>
        <taxon>Methanobacteriati</taxon>
        <taxon>Methanobacteriota</taxon>
        <taxon>Stenosarchaea group</taxon>
        <taxon>Halobacteria</taxon>
        <taxon>Halobacteriales</taxon>
        <taxon>Haloferacaceae</taxon>
        <taxon>Halogeometricum</taxon>
    </lineage>
</organism>
<evidence type="ECO:0000313" key="1">
    <source>
        <dbReference type="EMBL" id="QIB73558.1"/>
    </source>
</evidence>